<dbReference type="HOGENOM" id="CLU_1981276_0_0_1"/>
<keyword evidence="2" id="KW-1185">Reference proteome</keyword>
<proteinExistence type="predicted"/>
<dbReference type="OrthoDB" id="10296191at2759"/>
<organism evidence="1 2">
    <name type="scientific">Bipolaris victoriae (strain FI3)</name>
    <name type="common">Victoria blight of oats agent</name>
    <name type="synonym">Cochliobolus victoriae</name>
    <dbReference type="NCBI Taxonomy" id="930091"/>
    <lineage>
        <taxon>Eukaryota</taxon>
        <taxon>Fungi</taxon>
        <taxon>Dikarya</taxon>
        <taxon>Ascomycota</taxon>
        <taxon>Pezizomycotina</taxon>
        <taxon>Dothideomycetes</taxon>
        <taxon>Pleosporomycetidae</taxon>
        <taxon>Pleosporales</taxon>
        <taxon>Pleosporineae</taxon>
        <taxon>Pleosporaceae</taxon>
        <taxon>Bipolaris</taxon>
    </lineage>
</organism>
<reference evidence="1 2" key="1">
    <citation type="journal article" date="2013" name="PLoS Genet.">
        <title>Comparative genome structure, secondary metabolite, and effector coding capacity across Cochliobolus pathogens.</title>
        <authorList>
            <person name="Condon B.J."/>
            <person name="Leng Y."/>
            <person name="Wu D."/>
            <person name="Bushley K.E."/>
            <person name="Ohm R.A."/>
            <person name="Otillar R."/>
            <person name="Martin J."/>
            <person name="Schackwitz W."/>
            <person name="Grimwood J."/>
            <person name="MohdZainudin N."/>
            <person name="Xue C."/>
            <person name="Wang R."/>
            <person name="Manning V.A."/>
            <person name="Dhillon B."/>
            <person name="Tu Z.J."/>
            <person name="Steffenson B.J."/>
            <person name="Salamov A."/>
            <person name="Sun H."/>
            <person name="Lowry S."/>
            <person name="LaButti K."/>
            <person name="Han J."/>
            <person name="Copeland A."/>
            <person name="Lindquist E."/>
            <person name="Barry K."/>
            <person name="Schmutz J."/>
            <person name="Baker S.E."/>
            <person name="Ciuffetti L.M."/>
            <person name="Grigoriev I.V."/>
            <person name="Zhong S."/>
            <person name="Turgeon B.G."/>
        </authorList>
    </citation>
    <scope>NUCLEOTIDE SEQUENCE [LARGE SCALE GENOMIC DNA]</scope>
    <source>
        <strain evidence="1 2">FI3</strain>
    </source>
</reference>
<evidence type="ECO:0000313" key="1">
    <source>
        <dbReference type="EMBL" id="EUN29383.1"/>
    </source>
</evidence>
<protein>
    <submittedName>
        <fullName evidence="1">Uncharacterized protein</fullName>
    </submittedName>
</protein>
<accession>W7EFJ8</accession>
<dbReference type="EMBL" id="KI968713">
    <property type="protein sequence ID" value="EUN29383.1"/>
    <property type="molecule type" value="Genomic_DNA"/>
</dbReference>
<dbReference type="GeneID" id="26259683"/>
<name>W7EFJ8_BIPV3</name>
<evidence type="ECO:0000313" key="2">
    <source>
        <dbReference type="Proteomes" id="UP000054337"/>
    </source>
</evidence>
<dbReference type="Proteomes" id="UP000054337">
    <property type="component" value="Unassembled WGS sequence"/>
</dbReference>
<dbReference type="AlphaFoldDB" id="W7EFJ8"/>
<sequence length="127" mass="13308">MWLAAPLPAVGGATALKRQAIDRPSLAVFGDEALCQRFNAACKEGAIRRYAPGTIPCGCTDVLLIAHPHQGPAAGVMGLGSNSPDREAANCCCCCCCSCLCIVYPHTVNWTWKGLVMSVTNAVRDVG</sequence>
<gene>
    <name evidence="1" type="ORF">COCVIDRAFT_93284</name>
</gene>
<dbReference type="RefSeq" id="XP_014558971.1">
    <property type="nucleotide sequence ID" value="XM_014703485.1"/>
</dbReference>